<dbReference type="GO" id="GO:0003700">
    <property type="term" value="F:DNA-binding transcription factor activity"/>
    <property type="evidence" value="ECO:0007669"/>
    <property type="project" value="InterPro"/>
</dbReference>
<dbReference type="AlphaFoldDB" id="A0AA39CLT9"/>
<dbReference type="InterPro" id="IPR046347">
    <property type="entry name" value="bZIP_sf"/>
</dbReference>
<gene>
    <name evidence="2" type="ORF">H2200_004155</name>
</gene>
<evidence type="ECO:0008006" key="4">
    <source>
        <dbReference type="Google" id="ProtNLM"/>
    </source>
</evidence>
<dbReference type="Pfam" id="PF11905">
    <property type="entry name" value="DUF3425"/>
    <property type="match status" value="1"/>
</dbReference>
<dbReference type="CDD" id="cd14688">
    <property type="entry name" value="bZIP_YAP"/>
    <property type="match status" value="1"/>
</dbReference>
<organism evidence="2 3">
    <name type="scientific">Cladophialophora chaetospira</name>
    <dbReference type="NCBI Taxonomy" id="386627"/>
    <lineage>
        <taxon>Eukaryota</taxon>
        <taxon>Fungi</taxon>
        <taxon>Dikarya</taxon>
        <taxon>Ascomycota</taxon>
        <taxon>Pezizomycotina</taxon>
        <taxon>Eurotiomycetes</taxon>
        <taxon>Chaetothyriomycetidae</taxon>
        <taxon>Chaetothyriales</taxon>
        <taxon>Herpotrichiellaceae</taxon>
        <taxon>Cladophialophora</taxon>
    </lineage>
</organism>
<evidence type="ECO:0000313" key="2">
    <source>
        <dbReference type="EMBL" id="KAJ9612558.1"/>
    </source>
</evidence>
<dbReference type="EMBL" id="JAPDRK010000005">
    <property type="protein sequence ID" value="KAJ9612558.1"/>
    <property type="molecule type" value="Genomic_DNA"/>
</dbReference>
<keyword evidence="3" id="KW-1185">Reference proteome</keyword>
<proteinExistence type="predicted"/>
<feature type="compositionally biased region" description="Polar residues" evidence="1">
    <location>
        <begin position="149"/>
        <end position="161"/>
    </location>
</feature>
<feature type="compositionally biased region" description="Basic residues" evidence="1">
    <location>
        <begin position="17"/>
        <end position="28"/>
    </location>
</feature>
<dbReference type="Proteomes" id="UP001172673">
    <property type="component" value="Unassembled WGS sequence"/>
</dbReference>
<evidence type="ECO:0000313" key="3">
    <source>
        <dbReference type="Proteomes" id="UP001172673"/>
    </source>
</evidence>
<comment type="caution">
    <text evidence="2">The sequence shown here is derived from an EMBL/GenBank/DDBJ whole genome shotgun (WGS) entry which is preliminary data.</text>
</comment>
<feature type="region of interest" description="Disordered" evidence="1">
    <location>
        <begin position="1"/>
        <end position="43"/>
    </location>
</feature>
<protein>
    <recommendedName>
        <fullName evidence="4">BZIP domain-containing protein</fullName>
    </recommendedName>
</protein>
<dbReference type="PANTHER" id="PTHR37012">
    <property type="entry name" value="B-ZIP TRANSCRIPTION FACTOR (EUROFUNG)-RELATED"/>
    <property type="match status" value="1"/>
</dbReference>
<feature type="region of interest" description="Disordered" evidence="1">
    <location>
        <begin position="145"/>
        <end position="176"/>
    </location>
</feature>
<dbReference type="SUPFAM" id="SSF57959">
    <property type="entry name" value="Leucine zipper domain"/>
    <property type="match status" value="1"/>
</dbReference>
<evidence type="ECO:0000256" key="1">
    <source>
        <dbReference type="SAM" id="MobiDB-lite"/>
    </source>
</evidence>
<sequence>MIGPTTLTVPMEGTNDKKRKQPRQRTEKKKIQDRLAQRANRERTKQRIATLEEALKSLKSGDDPNYTTSLMRTNANLRSNNHRLRYTLGKMHSLISQLALLPEEESANNDGEFRPWACSTEAKSSESQLPTSLITEPELAIFERDPDEPTTTRGSRTTSVAGTIDSGSRHTPEDNALENDVYDENDLVEDVPEEDLFEIFADTALAHDNTVEKRGGKQFDFDLQNNNIYDVFDQADLSAWPACGSQLFNLRHPIIEVTGGVVPDIEKWYAGNSAYFGAIDSVKRKVKSATTMDFQVALQAVSSGWQTVGREAEHPVWTALRQVDQKIFGNWTSKAQRIAMMYVCQTLIQYRENPGPENLSRVPGFLRPRPGMRDRLVFEHEKYNATGVFSAAYVDNFTFFWPYSDSDIFRYDPLLDRYELCPLFLQYVYNYKNWKMKAGFFERCPEMRYDVPAFEDTGFIMGPATPLTRTEC</sequence>
<feature type="compositionally biased region" description="Basic and acidic residues" evidence="1">
    <location>
        <begin position="29"/>
        <end position="43"/>
    </location>
</feature>
<dbReference type="InterPro" id="IPR021833">
    <property type="entry name" value="DUF3425"/>
</dbReference>
<dbReference type="PANTHER" id="PTHR37012:SF7">
    <property type="entry name" value="B-ZIP TRANSCRIPTION FACTOR (EUROFUNG)-RELATED"/>
    <property type="match status" value="1"/>
</dbReference>
<accession>A0AA39CLT9</accession>
<dbReference type="Gene3D" id="1.20.5.170">
    <property type="match status" value="1"/>
</dbReference>
<name>A0AA39CLT9_9EURO</name>
<reference evidence="2" key="1">
    <citation type="submission" date="2022-10" db="EMBL/GenBank/DDBJ databases">
        <title>Culturing micro-colonial fungi from biological soil crusts in the Mojave desert and describing Neophaeococcomyces mojavensis, and introducing the new genera and species Taxawa tesnikishii.</title>
        <authorList>
            <person name="Kurbessoian T."/>
            <person name="Stajich J.E."/>
        </authorList>
    </citation>
    <scope>NUCLEOTIDE SEQUENCE</scope>
    <source>
        <strain evidence="2">TK_41</strain>
    </source>
</reference>